<feature type="chain" id="PRO_5007299214" evidence="3">
    <location>
        <begin position="31"/>
        <end position="405"/>
    </location>
</feature>
<evidence type="ECO:0000256" key="3">
    <source>
        <dbReference type="SAM" id="SignalP"/>
    </source>
</evidence>
<evidence type="ECO:0000313" key="6">
    <source>
        <dbReference type="Proteomes" id="UP000072989"/>
    </source>
</evidence>
<proteinExistence type="predicted"/>
<dbReference type="Gene3D" id="2.60.40.1140">
    <property type="entry name" value="Collagen-binding surface protein Cna, B-type domain"/>
    <property type="match status" value="1"/>
</dbReference>
<evidence type="ECO:0000259" key="4">
    <source>
        <dbReference type="Pfam" id="PF24547"/>
    </source>
</evidence>
<dbReference type="EMBL" id="LQZE01000090">
    <property type="protein sequence ID" value="KXU16340.1"/>
    <property type="molecule type" value="Genomic_DNA"/>
</dbReference>
<evidence type="ECO:0000313" key="5">
    <source>
        <dbReference type="EMBL" id="KXU16340.1"/>
    </source>
</evidence>
<dbReference type="Pfam" id="PF24547">
    <property type="entry name" value="DUF7601"/>
    <property type="match status" value="1"/>
</dbReference>
<feature type="transmembrane region" description="Helical" evidence="2">
    <location>
        <begin position="382"/>
        <end position="399"/>
    </location>
</feature>
<dbReference type="RefSeq" id="WP_061865453.1">
    <property type="nucleotide sequence ID" value="NZ_KQ970795.1"/>
</dbReference>
<keyword evidence="2" id="KW-0472">Membrane</keyword>
<keyword evidence="2" id="KW-0812">Transmembrane</keyword>
<evidence type="ECO:0000256" key="2">
    <source>
        <dbReference type="SAM" id="Phobius"/>
    </source>
</evidence>
<feature type="domain" description="DUF7601" evidence="4">
    <location>
        <begin position="243"/>
        <end position="353"/>
    </location>
</feature>
<dbReference type="InterPro" id="IPR038174">
    <property type="entry name" value="Strep_pil_link_sf"/>
</dbReference>
<feature type="signal peptide" evidence="3">
    <location>
        <begin position="1"/>
        <end position="30"/>
    </location>
</feature>
<evidence type="ECO:0000256" key="1">
    <source>
        <dbReference type="SAM" id="MobiDB-lite"/>
    </source>
</evidence>
<gene>
    <name evidence="5" type="ORF">SORDD17_00453</name>
</gene>
<organism evidence="5 6">
    <name type="scientific">Streptococcus oralis</name>
    <dbReference type="NCBI Taxonomy" id="1303"/>
    <lineage>
        <taxon>Bacteria</taxon>
        <taxon>Bacillati</taxon>
        <taxon>Bacillota</taxon>
        <taxon>Bacilli</taxon>
        <taxon>Lactobacillales</taxon>
        <taxon>Streptococcaceae</taxon>
        <taxon>Streptococcus</taxon>
    </lineage>
</organism>
<reference evidence="5 6" key="1">
    <citation type="submission" date="2016-01" db="EMBL/GenBank/DDBJ databases">
        <title>Highly variable Streptococcus oralis are common among viridans streptococci isolated from primates.</title>
        <authorList>
            <person name="Denapaite D."/>
            <person name="Rieger M."/>
            <person name="Koendgen S."/>
            <person name="Brueckner R."/>
            <person name="Ochigava I."/>
            <person name="Kappeler P."/>
            <person name="Maetz-Rensing K."/>
            <person name="Leendertz F."/>
            <person name="Hakenbeck R."/>
        </authorList>
    </citation>
    <scope>NUCLEOTIDE SEQUENCE [LARGE SCALE GENOMIC DNA]</scope>
    <source>
        <strain evidence="5 6">DD17</strain>
    </source>
</reference>
<dbReference type="InterPro" id="IPR055382">
    <property type="entry name" value="DUF7601"/>
</dbReference>
<feature type="region of interest" description="Disordered" evidence="1">
    <location>
        <begin position="218"/>
        <end position="238"/>
    </location>
</feature>
<accession>A0A139RNL7</accession>
<dbReference type="Gene3D" id="2.60.40.3050">
    <property type="match status" value="1"/>
</dbReference>
<comment type="caution">
    <text evidence="5">The sequence shown here is derived from an EMBL/GenBank/DDBJ whole genome shotgun (WGS) entry which is preliminary data.</text>
</comment>
<keyword evidence="3" id="KW-0732">Signal</keyword>
<sequence length="405" mass="44309">MKKTFLKKLVTASVAALTALSVFRGVPTFAETVVNTPTADQDITVSIRKTLEIAEGITTPNATFSFQFTPKQVAASGIAGIQTAPVNEVTPITTKTVKYSATDQLQSGQDNIKKESENIFNGIVYPHAGEYVYTVAEQKDGWTAITKDDKKIDAMKYDDRTYEMHVFVKNKSNSNETYISSVYFKEINQGIPGEKKDSQVGNNGNFTFDLFENTYTKDAGKITPNEPNPNQPGDDKLNPDAKSLIIKKLVKGDLASKSQDFTFSLTITLPKTATETSVIGKIGQQSYTFQSGVAQQFKLRHDQTLEFDTIPAGAKYTLIETGTTGYTASNEYLVNGIKNTSLGNQSTDFSVTNILIGEKTNSNDITNTYQDVTPTGLLIDNLPFILMIGLGLAGFVVLSKKRREA</sequence>
<dbReference type="Proteomes" id="UP000072989">
    <property type="component" value="Unassembled WGS sequence"/>
</dbReference>
<name>A0A139RNL7_STROR</name>
<dbReference type="AlphaFoldDB" id="A0A139RNL7"/>
<keyword evidence="2" id="KW-1133">Transmembrane helix</keyword>
<protein>
    <submittedName>
        <fullName evidence="5">EftLSL.A</fullName>
    </submittedName>
</protein>
<dbReference type="PATRIC" id="fig|1303.87.peg.548"/>